<evidence type="ECO:0000256" key="1">
    <source>
        <dbReference type="SAM" id="MobiDB-lite"/>
    </source>
</evidence>
<organism evidence="3 4">
    <name type="scientific">Polyplosphaeria fusca</name>
    <dbReference type="NCBI Taxonomy" id="682080"/>
    <lineage>
        <taxon>Eukaryota</taxon>
        <taxon>Fungi</taxon>
        <taxon>Dikarya</taxon>
        <taxon>Ascomycota</taxon>
        <taxon>Pezizomycotina</taxon>
        <taxon>Dothideomycetes</taxon>
        <taxon>Pleosporomycetidae</taxon>
        <taxon>Pleosporales</taxon>
        <taxon>Tetraplosphaeriaceae</taxon>
        <taxon>Polyplosphaeria</taxon>
    </lineage>
</organism>
<feature type="compositionally biased region" description="Polar residues" evidence="1">
    <location>
        <begin position="923"/>
        <end position="958"/>
    </location>
</feature>
<reference evidence="3" key="1">
    <citation type="journal article" date="2020" name="Stud. Mycol.">
        <title>101 Dothideomycetes genomes: a test case for predicting lifestyles and emergence of pathogens.</title>
        <authorList>
            <person name="Haridas S."/>
            <person name="Albert R."/>
            <person name="Binder M."/>
            <person name="Bloem J."/>
            <person name="Labutti K."/>
            <person name="Salamov A."/>
            <person name="Andreopoulos B."/>
            <person name="Baker S."/>
            <person name="Barry K."/>
            <person name="Bills G."/>
            <person name="Bluhm B."/>
            <person name="Cannon C."/>
            <person name="Castanera R."/>
            <person name="Culley D."/>
            <person name="Daum C."/>
            <person name="Ezra D."/>
            <person name="Gonzalez J."/>
            <person name="Henrissat B."/>
            <person name="Kuo A."/>
            <person name="Liang C."/>
            <person name="Lipzen A."/>
            <person name="Lutzoni F."/>
            <person name="Magnuson J."/>
            <person name="Mondo S."/>
            <person name="Nolan M."/>
            <person name="Ohm R."/>
            <person name="Pangilinan J."/>
            <person name="Park H.-J."/>
            <person name="Ramirez L."/>
            <person name="Alfaro M."/>
            <person name="Sun H."/>
            <person name="Tritt A."/>
            <person name="Yoshinaga Y."/>
            <person name="Zwiers L.-H."/>
            <person name="Turgeon B."/>
            <person name="Goodwin S."/>
            <person name="Spatafora J."/>
            <person name="Crous P."/>
            <person name="Grigoriev I."/>
        </authorList>
    </citation>
    <scope>NUCLEOTIDE SEQUENCE</scope>
    <source>
        <strain evidence="3">CBS 125425</strain>
    </source>
</reference>
<feature type="domain" description="MIT" evidence="2">
    <location>
        <begin position="342"/>
        <end position="406"/>
    </location>
</feature>
<evidence type="ECO:0000259" key="2">
    <source>
        <dbReference type="Pfam" id="PF04212"/>
    </source>
</evidence>
<feature type="compositionally biased region" description="Basic and acidic residues" evidence="1">
    <location>
        <begin position="328"/>
        <end position="340"/>
    </location>
</feature>
<feature type="region of interest" description="Disordered" evidence="1">
    <location>
        <begin position="512"/>
        <end position="614"/>
    </location>
</feature>
<feature type="compositionally biased region" description="Pro residues" evidence="1">
    <location>
        <begin position="789"/>
        <end position="800"/>
    </location>
</feature>
<feature type="compositionally biased region" description="Polar residues" evidence="1">
    <location>
        <begin position="808"/>
        <end position="820"/>
    </location>
</feature>
<gene>
    <name evidence="3" type="ORF">EJ04DRAFT_310495</name>
</gene>
<dbReference type="Pfam" id="PF04212">
    <property type="entry name" value="MIT"/>
    <property type="match status" value="1"/>
</dbReference>
<evidence type="ECO:0000313" key="4">
    <source>
        <dbReference type="Proteomes" id="UP000799444"/>
    </source>
</evidence>
<evidence type="ECO:0000313" key="3">
    <source>
        <dbReference type="EMBL" id="KAF2739396.1"/>
    </source>
</evidence>
<feature type="region of interest" description="Disordered" evidence="1">
    <location>
        <begin position="1177"/>
        <end position="1201"/>
    </location>
</feature>
<feature type="compositionally biased region" description="Basic and acidic residues" evidence="1">
    <location>
        <begin position="1183"/>
        <end position="1196"/>
    </location>
</feature>
<feature type="region of interest" description="Disordered" evidence="1">
    <location>
        <begin position="462"/>
        <end position="493"/>
    </location>
</feature>
<feature type="compositionally biased region" description="Low complexity" evidence="1">
    <location>
        <begin position="747"/>
        <end position="763"/>
    </location>
</feature>
<feature type="compositionally biased region" description="Polar residues" evidence="1">
    <location>
        <begin position="272"/>
        <end position="281"/>
    </location>
</feature>
<feature type="compositionally biased region" description="Polar residues" evidence="1">
    <location>
        <begin position="112"/>
        <end position="121"/>
    </location>
</feature>
<protein>
    <recommendedName>
        <fullName evidence="2">MIT domain-containing protein</fullName>
    </recommendedName>
</protein>
<feature type="compositionally biased region" description="Polar residues" evidence="1">
    <location>
        <begin position="965"/>
        <end position="980"/>
    </location>
</feature>
<proteinExistence type="predicted"/>
<dbReference type="PANTHER" id="PTHR37327">
    <property type="entry name" value="CHROMOSOME 1, WHOLE GENOME SHOTGUN SEQUENCE"/>
    <property type="match status" value="1"/>
</dbReference>
<feature type="compositionally biased region" description="Pro residues" evidence="1">
    <location>
        <begin position="547"/>
        <end position="559"/>
    </location>
</feature>
<feature type="compositionally biased region" description="Low complexity" evidence="1">
    <location>
        <begin position="134"/>
        <end position="157"/>
    </location>
</feature>
<dbReference type="InterPro" id="IPR007330">
    <property type="entry name" value="MIT_dom"/>
</dbReference>
<dbReference type="Gene3D" id="1.20.58.80">
    <property type="entry name" value="Phosphotransferase system, lactose/cellobiose-type IIA subunit"/>
    <property type="match status" value="1"/>
</dbReference>
<feature type="compositionally biased region" description="Polar residues" evidence="1">
    <location>
        <begin position="565"/>
        <end position="575"/>
    </location>
</feature>
<dbReference type="OrthoDB" id="2245455at2759"/>
<comment type="caution">
    <text evidence="3">The sequence shown here is derived from an EMBL/GenBank/DDBJ whole genome shotgun (WGS) entry which is preliminary data.</text>
</comment>
<dbReference type="Proteomes" id="UP000799444">
    <property type="component" value="Unassembled WGS sequence"/>
</dbReference>
<feature type="compositionally biased region" description="Polar residues" evidence="1">
    <location>
        <begin position="469"/>
        <end position="482"/>
    </location>
</feature>
<feature type="compositionally biased region" description="Basic and acidic residues" evidence="1">
    <location>
        <begin position="302"/>
        <end position="316"/>
    </location>
</feature>
<dbReference type="SUPFAM" id="SSF116846">
    <property type="entry name" value="MIT domain"/>
    <property type="match status" value="1"/>
</dbReference>
<feature type="region of interest" description="Disordered" evidence="1">
    <location>
        <begin position="919"/>
        <end position="987"/>
    </location>
</feature>
<feature type="compositionally biased region" description="Pro residues" evidence="1">
    <location>
        <begin position="168"/>
        <end position="180"/>
    </location>
</feature>
<name>A0A9P4V7B9_9PLEO</name>
<feature type="region of interest" description="Disordered" evidence="1">
    <location>
        <begin position="1"/>
        <end position="71"/>
    </location>
</feature>
<sequence>MNIYNKPSTATPPSADLSALTAHAAHRRSSSSVSTIKRAASVKDLLPEPAAALPHRKATPPSSRRRSSAAAAAVDGIGTFRDGIANLNRWSQSTSSSKASAGAQATFSRRLSITTNPTLNPINGYAVHPPSPSHPSSSPSRRSTANPSSRSPASSPARRTRPRSPAYQPSPLPSTAPPQLPSLSFLPATVYDPSSPNTASSTGSPSTADLFTPSNYTSNNTSTDYFNSQPRASVTTITVQRPSSRGKPDRLLGRSPLGSPPIGLVEEESRQKTSAASSRPSTAGRVPVAGSRDTTQKPAQSARREHSRSKDSDVRIPSENSASLDTPPRNRERREKDKKTMLSRALQKANTAVLLDNAQNFEGAMEAYSDACKLLQQVMIRSSGEEDRRKLDAIRMTYTNRIEELQRLDPGYHAATGKSLPARPMSNESLDETRSLMLGLADDDEEPVIIQTATVTRIVNDRSVDERPANTNTKTKSPSVQSLPFRIAETGGPRESVISTAIRDVQKGLPASTDFLLQPPPGRLGEPVPVASPGLESPMDRSYIPAPLSPRRPVSPPPSKEPDSRSTQLGLPSQPTHRRGNSSESISWLDTIDESGGSSCSSSVHSFSPGGMRRKHLRNVSGATEAEFDAALDAAVEAAYDEGYEPFEDEESADSAELIATRLRNVELAKERVREVEREEAIVAAKFRYKESQLRSEALPHVRESAEFNFRDDEEEEERLLDEMTREYMLDGFDFDLQTKSSLPRQSDSSNFSGSTYNSSVSSHRTTGGTSLSTVAEVIHQTKQKAPTHSPPPVPPPSGPLPSTSESKTSQPSDQATTTPAGAAKDATSVRSRRLSGQNAKTLKIETSLPPVPPAPQSEKPTLPEMDLLPEIPPLPKTAAAAIFSSAQDSADPVFKVPALPQTLQPTRLTAPSPQLPLPSPADTTFTVSPATPATSHGMSNDSTLAPASPKTGKNSATGIRKNKSSLSLKQRTLSISSPDGSDASIGTPLSTTFSFTGQRKQSNAAAPVPTPSVPTFNVDGLPSGGMHLFESDIHSPYSPGSPAAVANAPIPLEPCPDSYLLRPFWLMRCFYQTIAHPRGGYLSTKLFVPRDVWRVKGVKLKNIDDKISNCDLLTAALQRLSAVDTLDADAVLEEMQALEVVLDQVQTQLAKKLGNEVGVHGVSTLFKDATTVGGGSAATGDGAEKGSHGSQDHAPKSAVSQSKSYLTSWRKLRSKNSAVGLSNMVGAKAGAEVPKDSLTMATLPMTSLPNIRFAKRDPMNVSFEGPNAGYMGSLARLFDTAQILDQIARQVEDPGLKHSSPTHVGLELSARHAAEFFGFYICRFVLADVTLMLDKFIKRGSEWVLV</sequence>
<feature type="compositionally biased region" description="Basic residues" evidence="1">
    <location>
        <begin position="54"/>
        <end position="67"/>
    </location>
</feature>
<feature type="compositionally biased region" description="Polar residues" evidence="1">
    <location>
        <begin position="192"/>
        <end position="209"/>
    </location>
</feature>
<feature type="compositionally biased region" description="Low complexity" evidence="1">
    <location>
        <begin position="211"/>
        <end position="228"/>
    </location>
</feature>
<accession>A0A9P4V7B9</accession>
<dbReference type="EMBL" id="ML996104">
    <property type="protein sequence ID" value="KAF2739396.1"/>
    <property type="molecule type" value="Genomic_DNA"/>
</dbReference>
<feature type="compositionally biased region" description="Low complexity" evidence="1">
    <location>
        <begin position="595"/>
        <end position="611"/>
    </location>
</feature>
<keyword evidence="4" id="KW-1185">Reference proteome</keyword>
<feature type="compositionally biased region" description="Polar residues" evidence="1">
    <location>
        <begin position="1"/>
        <end position="12"/>
    </location>
</feature>
<dbReference type="InterPro" id="IPR036181">
    <property type="entry name" value="MIT_dom_sf"/>
</dbReference>
<feature type="compositionally biased region" description="Low complexity" evidence="1">
    <location>
        <begin position="30"/>
        <end position="39"/>
    </location>
</feature>
<feature type="region of interest" description="Disordered" evidence="1">
    <location>
        <begin position="782"/>
        <end position="864"/>
    </location>
</feature>
<feature type="region of interest" description="Disordered" evidence="1">
    <location>
        <begin position="739"/>
        <end position="769"/>
    </location>
</feature>
<dbReference type="PANTHER" id="PTHR37327:SF1">
    <property type="entry name" value="MICROTUBULE INTERACTING AND TRANSPORT DOMAIN-CONTAINING PROTEIN"/>
    <property type="match status" value="1"/>
</dbReference>
<feature type="compositionally biased region" description="Polar residues" evidence="1">
    <location>
        <begin position="229"/>
        <end position="243"/>
    </location>
</feature>
<feature type="region of interest" description="Disordered" evidence="1">
    <location>
        <begin position="112"/>
        <end position="342"/>
    </location>
</feature>